<dbReference type="STRING" id="1798401.A2363_02550"/>
<sequence>MKLIKTDGKFKICFSAKELTLLVIAKFFSDLAKKIKKGSIDTLDISSYIKQLADQTADSTDYEFFTSVLDLHEQFEKNCEFCFNLKNTFNPEVDKIINIDDLYRFREDPPDVIILYKKNFYEFELKRYRDEFTFDRLYAFLKKKIILHYSGKLNFLIILQLKPYSNIDLNIFKKLYKSLKKEINQPGIIGFSLNKNNEEMILVRMLPELNMSKRPYNEINAFADILHSEN</sequence>
<name>A0A1F6BEH4_9BACT</name>
<proteinExistence type="predicted"/>
<organism evidence="1 2">
    <name type="scientific">Candidatus Gottesmanbacteria bacterium RIFOXYB1_FULL_47_11</name>
    <dbReference type="NCBI Taxonomy" id="1798401"/>
    <lineage>
        <taxon>Bacteria</taxon>
        <taxon>Candidatus Gottesmaniibacteriota</taxon>
    </lineage>
</organism>
<gene>
    <name evidence="1" type="ORF">A2363_02550</name>
</gene>
<evidence type="ECO:0000313" key="2">
    <source>
        <dbReference type="Proteomes" id="UP000176186"/>
    </source>
</evidence>
<reference evidence="1 2" key="1">
    <citation type="journal article" date="2016" name="Nat. Commun.">
        <title>Thousands of microbial genomes shed light on interconnected biogeochemical processes in an aquifer system.</title>
        <authorList>
            <person name="Anantharaman K."/>
            <person name="Brown C.T."/>
            <person name="Hug L.A."/>
            <person name="Sharon I."/>
            <person name="Castelle C.J."/>
            <person name="Probst A.J."/>
            <person name="Thomas B.C."/>
            <person name="Singh A."/>
            <person name="Wilkins M.J."/>
            <person name="Karaoz U."/>
            <person name="Brodie E.L."/>
            <person name="Williams K.H."/>
            <person name="Hubbard S.S."/>
            <person name="Banfield J.F."/>
        </authorList>
    </citation>
    <scope>NUCLEOTIDE SEQUENCE [LARGE SCALE GENOMIC DNA]</scope>
</reference>
<dbReference type="EMBL" id="MFKE01000016">
    <property type="protein sequence ID" value="OGG35278.1"/>
    <property type="molecule type" value="Genomic_DNA"/>
</dbReference>
<comment type="caution">
    <text evidence="1">The sequence shown here is derived from an EMBL/GenBank/DDBJ whole genome shotgun (WGS) entry which is preliminary data.</text>
</comment>
<protein>
    <submittedName>
        <fullName evidence="1">Uncharacterized protein</fullName>
    </submittedName>
</protein>
<evidence type="ECO:0000313" key="1">
    <source>
        <dbReference type="EMBL" id="OGG35278.1"/>
    </source>
</evidence>
<dbReference type="Proteomes" id="UP000176186">
    <property type="component" value="Unassembled WGS sequence"/>
</dbReference>
<accession>A0A1F6BEH4</accession>
<dbReference type="AlphaFoldDB" id="A0A1F6BEH4"/>